<keyword evidence="4 7" id="KW-0645">Protease</keyword>
<dbReference type="Pfam" id="PF26550">
    <property type="entry name" value="Tricorn_2nd"/>
    <property type="match status" value="1"/>
</dbReference>
<gene>
    <name evidence="15" type="ORF">DC20_00535</name>
</gene>
<dbReference type="Pfam" id="PF14685">
    <property type="entry name" value="PDZ_Tricorn"/>
    <property type="match status" value="1"/>
</dbReference>
<keyword evidence="3 7" id="KW-0963">Cytoplasm</keyword>
<dbReference type="GO" id="GO:0005737">
    <property type="term" value="C:cytoplasm"/>
    <property type="evidence" value="ECO:0007669"/>
    <property type="project" value="UniProtKB-SubCell"/>
</dbReference>
<dbReference type="SUPFAM" id="SSF75011">
    <property type="entry name" value="3-carboxy-cis,cis-mucoante lactonizing enzyme"/>
    <property type="match status" value="1"/>
</dbReference>
<evidence type="ECO:0000256" key="2">
    <source>
        <dbReference type="ARBA" id="ARBA00008524"/>
    </source>
</evidence>
<evidence type="ECO:0000259" key="14">
    <source>
        <dbReference type="Pfam" id="PF14685"/>
    </source>
</evidence>
<dbReference type="InterPro" id="IPR011042">
    <property type="entry name" value="6-blade_b-propeller_TolB-like"/>
</dbReference>
<dbReference type="KEGG" id="rti:DC20_00535"/>
<organism evidence="15 16">
    <name type="scientific">Rufibacter tibetensis</name>
    <dbReference type="NCBI Taxonomy" id="512763"/>
    <lineage>
        <taxon>Bacteria</taxon>
        <taxon>Pseudomonadati</taxon>
        <taxon>Bacteroidota</taxon>
        <taxon>Cytophagia</taxon>
        <taxon>Cytophagales</taxon>
        <taxon>Hymenobacteraceae</taxon>
        <taxon>Rufibacter</taxon>
    </lineage>
</organism>
<keyword evidence="16" id="KW-1185">Reference proteome</keyword>
<dbReference type="Gene3D" id="3.90.226.10">
    <property type="entry name" value="2-enoyl-CoA Hydratase, Chain A, domain 1"/>
    <property type="match status" value="1"/>
</dbReference>
<evidence type="ECO:0000313" key="16">
    <source>
        <dbReference type="Proteomes" id="UP000061382"/>
    </source>
</evidence>
<evidence type="ECO:0000256" key="1">
    <source>
        <dbReference type="ARBA" id="ARBA00004496"/>
    </source>
</evidence>
<reference evidence="15 16" key="1">
    <citation type="submission" date="2015-08" db="EMBL/GenBank/DDBJ databases">
        <title>Complete genome sequence of Rufibacter tibetensis strain 1351t, a radiation-resistant bacterium from tibet plateau.</title>
        <authorList>
            <person name="Dai J."/>
        </authorList>
    </citation>
    <scope>NUCLEOTIDE SEQUENCE [LARGE SCALE GENOMIC DNA]</scope>
    <source>
        <strain evidence="15 16">1351</strain>
    </source>
</reference>
<dbReference type="InterPro" id="IPR029045">
    <property type="entry name" value="ClpP/crotonase-like_dom_sf"/>
</dbReference>
<dbReference type="PANTHER" id="PTHR43253:SF1">
    <property type="entry name" value="TRICORN PROTEASE HOMOLOG 2-RELATED"/>
    <property type="match status" value="1"/>
</dbReference>
<name>A0A0P0CFJ2_9BACT</name>
<feature type="domain" description="Tail specific protease" evidence="12">
    <location>
        <begin position="895"/>
        <end position="1049"/>
    </location>
</feature>
<dbReference type="Proteomes" id="UP000061382">
    <property type="component" value="Chromosome"/>
</dbReference>
<keyword evidence="10" id="KW-0175">Coiled coil</keyword>
<dbReference type="STRING" id="512763.DC20_00535"/>
<dbReference type="SUPFAM" id="SSF50156">
    <property type="entry name" value="PDZ domain-like"/>
    <property type="match status" value="1"/>
</dbReference>
<sequence>MLKKLIYTGALLFSTASAVQAQNAPSWLRYSSISPDGQTIVFTYKGDLYRVPASGGNAVPLTVHEAHDFMPVWSKDGKTIVFASDRYGNFDLFQMPATGGEAQRMTFHSANEYPYEFSPDSKTVYFGSTRMDMATNRQFPTFAQPELYKVALSGGRVQQILTTPAEEVKLSQNGQIMLYQDKKGGENQWRKHHVSSVARDLWSYDTKTGKHTKLTTFAGEDRTPVFADNDKTIYYLSEESGTFNVHRMAADKPGASTQLTKFTKHPIRFLTASNNGLLCFGFDGDLYTMQANGAPQKVNVVINTDAKTNNERIVPVAGNGVQDLAVSPNGKEVAFIYRGEVFVSAVEGSATKRITNTPEQERHVSFSPDGKTLIYATERGKGWKIYQTQITRKEEPYFYASTLLNETPIINNEKENYEPQFSPDGKEIAFVEDRMTLKVYNIADKKVRTLLTTNELFSMRENDQYFTWSPDSKWIAFDFSEPGFANSEVGLISADGKSKKINLTESGYQDDSPQWMAGGKMLIWNSTREGMRAQANSGGAQSDIFAMFMTQAAYDKFRLSKEDYALIKEQEEKAAKEKEKEKDKKKKKDEEALAIDWEGLKTRKARLTLHSSQLGDALVSKDGETLYYLARFEKGYNLWSTNLRTKETKMAVTLNATRASMDWDKDFKNLFLLADGRVIKLDPTANKQENVAISGDMNLNVAAERAFMFEHVWRRTNKTFYTAGFHGANWAALKEDYEKYLPHISNNYEFSEMLSELLGELNVSHSGSSFSNVPVNADATASLGVFYDQNFFGNGLKIEEVILEGPLQKAGFDVKPGMIIEKIDGETLTPEKDYAQFLNRKAGKNTLLTIYDPSSKKRRDISVKPISAGEESGLLYKRWVRRNAEEVDRLSNGQLGYVHIPSMNDPSYRTVYEEVMGKYANRKGMVVDSRNNGGGDLVADLAMFLSGKMFLNYTTDNRAVGIEPAFRWTKPSIALANEANYSDGHCFAFSYVDLKLGKLVGMPVPGTCTFAGWESLQDNSVRWGVPPLGVKDVQGRYLENLQTEPDVKVMNEYELVSKGKDQQLEVAVQELLKEVK</sequence>
<dbReference type="OrthoDB" id="9815657at2"/>
<keyword evidence="5 7" id="KW-0378">Hydrolase</keyword>
<evidence type="ECO:0000256" key="3">
    <source>
        <dbReference type="ARBA" id="ARBA00022490"/>
    </source>
</evidence>
<dbReference type="CDD" id="cd07562">
    <property type="entry name" value="Peptidase_S41_TRI"/>
    <property type="match status" value="1"/>
</dbReference>
<feature type="domain" description="Tricorn protease C1" evidence="13">
    <location>
        <begin position="702"/>
        <end position="759"/>
    </location>
</feature>
<dbReference type="SUPFAM" id="SSF52096">
    <property type="entry name" value="ClpP/crotonase"/>
    <property type="match status" value="1"/>
</dbReference>
<dbReference type="InterPro" id="IPR029414">
    <property type="entry name" value="Tricorn_PDZ"/>
</dbReference>
<dbReference type="GO" id="GO:0006508">
    <property type="term" value="P:proteolysis"/>
    <property type="evidence" value="ECO:0007669"/>
    <property type="project" value="UniProtKB-UniRule"/>
</dbReference>
<dbReference type="PANTHER" id="PTHR43253">
    <property type="entry name" value="TRICORN PROTEASE HOMOLOG 2-RELATED"/>
    <property type="match status" value="1"/>
</dbReference>
<dbReference type="Pfam" id="PF14684">
    <property type="entry name" value="Tricorn_C1"/>
    <property type="match status" value="1"/>
</dbReference>
<dbReference type="Gene3D" id="2.120.10.60">
    <property type="entry name" value="Tricorn protease N-terminal domain"/>
    <property type="match status" value="2"/>
</dbReference>
<dbReference type="SUPFAM" id="SSF69304">
    <property type="entry name" value="Tricorn protease N-terminal domain"/>
    <property type="match status" value="1"/>
</dbReference>
<dbReference type="Pfam" id="PF26549">
    <property type="entry name" value="Tricorn_N"/>
    <property type="match status" value="1"/>
</dbReference>
<keyword evidence="6 7" id="KW-0720">Serine protease</keyword>
<evidence type="ECO:0000313" key="15">
    <source>
        <dbReference type="EMBL" id="ALI97750.1"/>
    </source>
</evidence>
<dbReference type="GO" id="GO:0008236">
    <property type="term" value="F:serine-type peptidase activity"/>
    <property type="evidence" value="ECO:0007669"/>
    <property type="project" value="UniProtKB-UniRule"/>
</dbReference>
<dbReference type="AlphaFoldDB" id="A0A0P0CFJ2"/>
<evidence type="ECO:0000256" key="10">
    <source>
        <dbReference type="SAM" id="Coils"/>
    </source>
</evidence>
<dbReference type="Pfam" id="PF03572">
    <property type="entry name" value="Peptidase_S41"/>
    <property type="match status" value="1"/>
</dbReference>
<comment type="subcellular location">
    <subcellularLocation>
        <location evidence="1 7">Cytoplasm</location>
    </subcellularLocation>
</comment>
<evidence type="ECO:0000256" key="8">
    <source>
        <dbReference type="PIRSR" id="PIRSR036421-1"/>
    </source>
</evidence>
<feature type="chain" id="PRO_5006042558" description="Tricorn protease homolog" evidence="11">
    <location>
        <begin position="22"/>
        <end position="1076"/>
    </location>
</feature>
<accession>A0A0P0CFJ2</accession>
<dbReference type="Gene3D" id="2.30.42.10">
    <property type="match status" value="1"/>
</dbReference>
<protein>
    <recommendedName>
        <fullName evidence="7">Tricorn protease homolog</fullName>
        <ecNumber evidence="7">3.4.21.-</ecNumber>
    </recommendedName>
</protein>
<evidence type="ECO:0000259" key="12">
    <source>
        <dbReference type="Pfam" id="PF03572"/>
    </source>
</evidence>
<keyword evidence="11" id="KW-0732">Signal</keyword>
<comment type="function">
    <text evidence="7">Degrades oligopeptides.</text>
</comment>
<dbReference type="SUPFAM" id="SSF82171">
    <property type="entry name" value="DPP6 N-terminal domain-like"/>
    <property type="match status" value="1"/>
</dbReference>
<evidence type="ECO:0000256" key="4">
    <source>
        <dbReference type="ARBA" id="ARBA00022670"/>
    </source>
</evidence>
<dbReference type="InterPro" id="IPR028204">
    <property type="entry name" value="Tricorn_C1"/>
</dbReference>
<dbReference type="Gene3D" id="2.120.10.30">
    <property type="entry name" value="TolB, C-terminal domain"/>
    <property type="match status" value="1"/>
</dbReference>
<dbReference type="InterPro" id="IPR012393">
    <property type="entry name" value="Tricorn_protease"/>
</dbReference>
<feature type="signal peptide" evidence="11">
    <location>
        <begin position="1"/>
        <end position="21"/>
    </location>
</feature>
<dbReference type="Gene3D" id="3.30.750.44">
    <property type="match status" value="1"/>
</dbReference>
<evidence type="ECO:0000256" key="5">
    <source>
        <dbReference type="ARBA" id="ARBA00022801"/>
    </source>
</evidence>
<evidence type="ECO:0000256" key="7">
    <source>
        <dbReference type="PIRNR" id="PIRNR036421"/>
    </source>
</evidence>
<feature type="active site" description="Charge relay system" evidence="8">
    <location>
        <position position="1039"/>
    </location>
</feature>
<evidence type="ECO:0000259" key="13">
    <source>
        <dbReference type="Pfam" id="PF14684"/>
    </source>
</evidence>
<evidence type="ECO:0000256" key="9">
    <source>
        <dbReference type="PIRSR" id="PIRSR036421-3"/>
    </source>
</evidence>
<dbReference type="EC" id="3.4.21.-" evidence="7"/>
<dbReference type="PIRSF" id="PIRSF036421">
    <property type="entry name" value="Tricorn_protease"/>
    <property type="match status" value="1"/>
</dbReference>
<dbReference type="RefSeq" id="WP_062542044.1">
    <property type="nucleotide sequence ID" value="NZ_CP012643.1"/>
</dbReference>
<dbReference type="EMBL" id="CP012643">
    <property type="protein sequence ID" value="ALI97750.1"/>
    <property type="molecule type" value="Genomic_DNA"/>
</dbReference>
<evidence type="ECO:0000256" key="11">
    <source>
        <dbReference type="SAM" id="SignalP"/>
    </source>
</evidence>
<proteinExistence type="inferred from homology"/>
<dbReference type="PATRIC" id="fig|512763.3.peg.115"/>
<feature type="active site" description="Nucleophile" evidence="8">
    <location>
        <position position="982"/>
    </location>
</feature>
<evidence type="ECO:0000256" key="6">
    <source>
        <dbReference type="ARBA" id="ARBA00022825"/>
    </source>
</evidence>
<feature type="domain" description="Tricorn protease PDZ" evidence="14">
    <location>
        <begin position="804"/>
        <end position="861"/>
    </location>
</feature>
<dbReference type="InterPro" id="IPR005151">
    <property type="entry name" value="Tail-specific_protease"/>
</dbReference>
<feature type="coiled-coil region" evidence="10">
    <location>
        <begin position="561"/>
        <end position="593"/>
    </location>
</feature>
<dbReference type="InterPro" id="IPR036034">
    <property type="entry name" value="PDZ_sf"/>
</dbReference>
<feature type="active site" description="Charge relay system" evidence="8">
    <location>
        <position position="765"/>
    </location>
</feature>
<feature type="site" description="Transition state stabilizer; via amide nitrogen" evidence="9">
    <location>
        <position position="983"/>
    </location>
</feature>
<comment type="similarity">
    <text evidence="2 7">Belongs to the peptidase S41B family.</text>
</comment>